<dbReference type="OrthoDB" id="5488434at2"/>
<sequence length="94" mass="10182">MRVLLTTQPGRGHFDPMVPCAAALRTAGHEVRVASSAAFARTVETAGFDFTAIGENFSWENPETTFPEFVDFARRGQGLGQRNHLDEMESGGGP</sequence>
<reference evidence="1 2" key="1">
    <citation type="submission" date="2018-05" db="EMBL/GenBank/DDBJ databases">
        <title>Evolution of GPA BGCs.</title>
        <authorList>
            <person name="Waglechner N."/>
            <person name="Wright G.D."/>
        </authorList>
    </citation>
    <scope>NUCLEOTIDE SEQUENCE [LARGE SCALE GENOMIC DNA]</scope>
    <source>
        <strain evidence="1 2">A82846</strain>
    </source>
</reference>
<proteinExistence type="predicted"/>
<evidence type="ECO:0000313" key="1">
    <source>
        <dbReference type="EMBL" id="RSM86384.1"/>
    </source>
</evidence>
<name>A0A428ZE84_KIBAR</name>
<evidence type="ECO:0008006" key="3">
    <source>
        <dbReference type="Google" id="ProtNLM"/>
    </source>
</evidence>
<dbReference type="AlphaFoldDB" id="A0A428ZE84"/>
<organism evidence="1 2">
    <name type="scientific">Kibdelosporangium aridum</name>
    <dbReference type="NCBI Taxonomy" id="2030"/>
    <lineage>
        <taxon>Bacteria</taxon>
        <taxon>Bacillati</taxon>
        <taxon>Actinomycetota</taxon>
        <taxon>Actinomycetes</taxon>
        <taxon>Pseudonocardiales</taxon>
        <taxon>Pseudonocardiaceae</taxon>
        <taxon>Kibdelosporangium</taxon>
    </lineage>
</organism>
<protein>
    <recommendedName>
        <fullName evidence="3">Glycosyltransferase</fullName>
    </recommendedName>
</protein>
<dbReference type="EMBL" id="QHKI01000009">
    <property type="protein sequence ID" value="RSM86384.1"/>
    <property type="molecule type" value="Genomic_DNA"/>
</dbReference>
<accession>A0A428ZE84</accession>
<dbReference type="Proteomes" id="UP000287547">
    <property type="component" value="Unassembled WGS sequence"/>
</dbReference>
<dbReference type="RefSeq" id="WP_037256091.1">
    <property type="nucleotide sequence ID" value="NZ_QHKI01000009.1"/>
</dbReference>
<evidence type="ECO:0000313" key="2">
    <source>
        <dbReference type="Proteomes" id="UP000287547"/>
    </source>
</evidence>
<dbReference type="SUPFAM" id="SSF53756">
    <property type="entry name" value="UDP-Glycosyltransferase/glycogen phosphorylase"/>
    <property type="match status" value="1"/>
</dbReference>
<comment type="caution">
    <text evidence="1">The sequence shown here is derived from an EMBL/GenBank/DDBJ whole genome shotgun (WGS) entry which is preliminary data.</text>
</comment>
<dbReference type="Gene3D" id="3.40.50.2000">
    <property type="entry name" value="Glycogen Phosphorylase B"/>
    <property type="match status" value="1"/>
</dbReference>
<gene>
    <name evidence="1" type="ORF">DMH04_14620</name>
</gene>